<protein>
    <submittedName>
        <fullName evidence="1">Uncharacterized protein</fullName>
    </submittedName>
</protein>
<sequence length="143" mass="15978">MVCLLFELVYRCPSNGLFALALNAGLSYVRFLNRNLSLYILFAEPRQPADTIPVKPTTSTQYIKFESDGHLRVYKWNLTSGWMEVGDLLTKDLSDGECSYPTICGNYGICSTGQCSCPRGIGNNDSYFRQLSEKAAGSRLLRN</sequence>
<evidence type="ECO:0000313" key="2">
    <source>
        <dbReference type="Proteomes" id="UP000607653"/>
    </source>
</evidence>
<gene>
    <name evidence="1" type="ORF">HUJ06_020829</name>
</gene>
<keyword evidence="2" id="KW-1185">Reference proteome</keyword>
<dbReference type="Proteomes" id="UP000607653">
    <property type="component" value="Unassembled WGS sequence"/>
</dbReference>
<name>A0A822XK93_NELNU</name>
<accession>A0A822XK93</accession>
<organism evidence="1 2">
    <name type="scientific">Nelumbo nucifera</name>
    <name type="common">Sacred lotus</name>
    <dbReference type="NCBI Taxonomy" id="4432"/>
    <lineage>
        <taxon>Eukaryota</taxon>
        <taxon>Viridiplantae</taxon>
        <taxon>Streptophyta</taxon>
        <taxon>Embryophyta</taxon>
        <taxon>Tracheophyta</taxon>
        <taxon>Spermatophyta</taxon>
        <taxon>Magnoliopsida</taxon>
        <taxon>Proteales</taxon>
        <taxon>Nelumbonaceae</taxon>
        <taxon>Nelumbo</taxon>
    </lineage>
</organism>
<dbReference type="EMBL" id="DUZY01000001">
    <property type="protein sequence ID" value="DAD19366.1"/>
    <property type="molecule type" value="Genomic_DNA"/>
</dbReference>
<comment type="caution">
    <text evidence="1">The sequence shown here is derived from an EMBL/GenBank/DDBJ whole genome shotgun (WGS) entry which is preliminary data.</text>
</comment>
<evidence type="ECO:0000313" key="1">
    <source>
        <dbReference type="EMBL" id="DAD19366.1"/>
    </source>
</evidence>
<dbReference type="AlphaFoldDB" id="A0A822XK93"/>
<reference evidence="1 2" key="1">
    <citation type="journal article" date="2020" name="Mol. Biol. Evol.">
        <title>Distinct Expression and Methylation Patterns for Genes with Different Fates following a Single Whole-Genome Duplication in Flowering Plants.</title>
        <authorList>
            <person name="Shi T."/>
            <person name="Rahmani R.S."/>
            <person name="Gugger P.F."/>
            <person name="Wang M."/>
            <person name="Li H."/>
            <person name="Zhang Y."/>
            <person name="Li Z."/>
            <person name="Wang Q."/>
            <person name="Van de Peer Y."/>
            <person name="Marchal K."/>
            <person name="Chen J."/>
        </authorList>
    </citation>
    <scope>NUCLEOTIDE SEQUENCE [LARGE SCALE GENOMIC DNA]</scope>
    <source>
        <tissue evidence="1">Leaf</tissue>
    </source>
</reference>
<proteinExistence type="predicted"/>